<evidence type="ECO:0000256" key="5">
    <source>
        <dbReference type="ARBA" id="ARBA00022982"/>
    </source>
</evidence>
<feature type="chain" id="PRO_5045485350" evidence="7">
    <location>
        <begin position="22"/>
        <end position="143"/>
    </location>
</feature>
<evidence type="ECO:0000256" key="7">
    <source>
        <dbReference type="SAM" id="SignalP"/>
    </source>
</evidence>
<evidence type="ECO:0000256" key="1">
    <source>
        <dbReference type="ARBA" id="ARBA00004196"/>
    </source>
</evidence>
<sequence>MKYLVISLFALTLLVAGTALAADAGDAAKAPKKAMELKHGTSKRMHVMFNHTTHKDVACEQCHHDTPDPAKPFVSCTNNDCHATPGPRERDTMSMFVAYHAKDTDRSCYGCHKQMAKDHPEFSGCRPCHMSAQAKKDAAAKKK</sequence>
<dbReference type="CDD" id="cd08168">
    <property type="entry name" value="Cytochrom_C3"/>
    <property type="match status" value="1"/>
</dbReference>
<keyword evidence="10" id="KW-1185">Reference proteome</keyword>
<evidence type="ECO:0000313" key="10">
    <source>
        <dbReference type="Proteomes" id="UP001194469"/>
    </source>
</evidence>
<name>A0ABS0J5M1_9BACT</name>
<keyword evidence="4" id="KW-0479">Metal-binding</keyword>
<keyword evidence="3" id="KW-0349">Heme</keyword>
<keyword evidence="2" id="KW-0813">Transport</keyword>
<dbReference type="Gene3D" id="3.90.10.10">
    <property type="entry name" value="Cytochrome C3"/>
    <property type="match status" value="1"/>
</dbReference>
<evidence type="ECO:0000313" key="9">
    <source>
        <dbReference type="EMBL" id="MBG3877276.1"/>
    </source>
</evidence>
<keyword evidence="6" id="KW-0408">Iron</keyword>
<dbReference type="EMBL" id="VRYY01000254">
    <property type="protein sequence ID" value="MBG3877276.1"/>
    <property type="molecule type" value="Genomic_DNA"/>
</dbReference>
<comment type="caution">
    <text evidence="9">The sequence shown here is derived from an EMBL/GenBank/DDBJ whole genome shotgun (WGS) entry which is preliminary data.</text>
</comment>
<dbReference type="RefSeq" id="WP_196609264.1">
    <property type="nucleotide sequence ID" value="NZ_VRYY01000254.1"/>
</dbReference>
<evidence type="ECO:0000256" key="3">
    <source>
        <dbReference type="ARBA" id="ARBA00022617"/>
    </source>
</evidence>
<dbReference type="InterPro" id="IPR036280">
    <property type="entry name" value="Multihaem_cyt_sf"/>
</dbReference>
<evidence type="ECO:0000256" key="4">
    <source>
        <dbReference type="ARBA" id="ARBA00022723"/>
    </source>
</evidence>
<accession>A0ABS0J5M1</accession>
<feature type="signal peptide" evidence="7">
    <location>
        <begin position="1"/>
        <end position="21"/>
    </location>
</feature>
<keyword evidence="5" id="KW-0249">Electron transport</keyword>
<organism evidence="9 10">
    <name type="scientific">Nitratidesulfovibrio oxamicus</name>
    <dbReference type="NCBI Taxonomy" id="32016"/>
    <lineage>
        <taxon>Bacteria</taxon>
        <taxon>Pseudomonadati</taxon>
        <taxon>Thermodesulfobacteriota</taxon>
        <taxon>Desulfovibrionia</taxon>
        <taxon>Desulfovibrionales</taxon>
        <taxon>Desulfovibrionaceae</taxon>
        <taxon>Nitratidesulfovibrio</taxon>
    </lineage>
</organism>
<feature type="domain" description="Class III cytochrome C" evidence="8">
    <location>
        <begin position="30"/>
        <end position="129"/>
    </location>
</feature>
<dbReference type="InterPro" id="IPR020942">
    <property type="entry name" value="Cyt_c_III_dom"/>
</dbReference>
<proteinExistence type="predicted"/>
<comment type="subcellular location">
    <subcellularLocation>
        <location evidence="1">Cell envelope</location>
    </subcellularLocation>
</comment>
<dbReference type="PRINTS" id="PR00609">
    <property type="entry name" value="CYTOCHROMEC3"/>
</dbReference>
<keyword evidence="7" id="KW-0732">Signal</keyword>
<gene>
    <name evidence="9" type="ORF">FVW20_09665</name>
</gene>
<evidence type="ECO:0000256" key="6">
    <source>
        <dbReference type="ARBA" id="ARBA00023004"/>
    </source>
</evidence>
<dbReference type="Proteomes" id="UP001194469">
    <property type="component" value="Unassembled WGS sequence"/>
</dbReference>
<reference evidence="9 10" key="1">
    <citation type="submission" date="2019-08" db="EMBL/GenBank/DDBJ databases">
        <authorList>
            <person name="Luo N."/>
        </authorList>
    </citation>
    <scope>NUCLEOTIDE SEQUENCE [LARGE SCALE GENOMIC DNA]</scope>
    <source>
        <strain evidence="9 10">NCIMB 9442</strain>
    </source>
</reference>
<dbReference type="Pfam" id="PF02085">
    <property type="entry name" value="Cytochrom_CIII"/>
    <property type="match status" value="1"/>
</dbReference>
<evidence type="ECO:0000256" key="2">
    <source>
        <dbReference type="ARBA" id="ARBA00022448"/>
    </source>
</evidence>
<protein>
    <submittedName>
        <fullName evidence="9">Cytochrome c3 family protein</fullName>
    </submittedName>
</protein>
<evidence type="ECO:0000259" key="8">
    <source>
        <dbReference type="Pfam" id="PF02085"/>
    </source>
</evidence>
<dbReference type="InterPro" id="IPR002322">
    <property type="entry name" value="Cyt_c_III"/>
</dbReference>
<dbReference type="SUPFAM" id="SSF48695">
    <property type="entry name" value="Multiheme cytochromes"/>
    <property type="match status" value="1"/>
</dbReference>